<dbReference type="AlphaFoldDB" id="A0AAX3T2C8"/>
<proteinExistence type="predicted"/>
<dbReference type="RefSeq" id="WP_065632394.1">
    <property type="nucleotide sequence ID" value="NZ_CP121270.1"/>
</dbReference>
<dbReference type="Proteomes" id="UP001213504">
    <property type="component" value="Chromosome"/>
</dbReference>
<dbReference type="Gene3D" id="2.40.380.10">
    <property type="entry name" value="FomD-like"/>
    <property type="match status" value="1"/>
</dbReference>
<accession>A0AAX3T2C8</accession>
<evidence type="ECO:0000259" key="2">
    <source>
        <dbReference type="Pfam" id="PF04167"/>
    </source>
</evidence>
<reference evidence="3" key="1">
    <citation type="submission" date="2023-04" db="EMBL/GenBank/DDBJ databases">
        <title>Complete genome sequence of a phthalic acid esters degrading bacterial strain.</title>
        <authorList>
            <person name="Weng L."/>
            <person name="Jia Y."/>
            <person name="Ren L."/>
        </authorList>
    </citation>
    <scope>NUCLEOTIDE SEQUENCE</scope>
    <source>
        <strain evidence="3">RL-LY01</strain>
    </source>
</reference>
<sequence>MTSDGGRTADPGSAPHPLHPPKREVFDVPAMTNTDNKGFVREVEEYRVTDFGLYMSRHAPGHPRFDHLESWLLPALGLRANIFHYQGGYREGQRLYLDVGRFAGPDDDGRWHAEDWYLDLVDVPGTPPLLLDTDELLEAHRDGLLDTAQCVEAVEIATRALVGAAEHGNDIQAWLDAAAGGAVAFRDHDHRRHGQAGRSVRR</sequence>
<evidence type="ECO:0000313" key="4">
    <source>
        <dbReference type="Proteomes" id="UP001213504"/>
    </source>
</evidence>
<protein>
    <submittedName>
        <fullName evidence="3">DUF402 domain-containing protein</fullName>
    </submittedName>
</protein>
<name>A0AAX3T2C8_9ACTN</name>
<feature type="domain" description="DUF402" evidence="2">
    <location>
        <begin position="38"/>
        <end position="168"/>
    </location>
</feature>
<dbReference type="InterPro" id="IPR035930">
    <property type="entry name" value="FomD-like_sf"/>
</dbReference>
<dbReference type="SUPFAM" id="SSF159234">
    <property type="entry name" value="FomD-like"/>
    <property type="match status" value="1"/>
</dbReference>
<evidence type="ECO:0000313" key="3">
    <source>
        <dbReference type="EMBL" id="WFP23298.1"/>
    </source>
</evidence>
<gene>
    <name evidence="3" type="ORF">P9A14_14050</name>
</gene>
<feature type="region of interest" description="Disordered" evidence="1">
    <location>
        <begin position="1"/>
        <end position="24"/>
    </location>
</feature>
<dbReference type="InterPro" id="IPR007295">
    <property type="entry name" value="DUF402"/>
</dbReference>
<dbReference type="EMBL" id="CP121270">
    <property type="protein sequence ID" value="WFP23298.1"/>
    <property type="molecule type" value="Genomic_DNA"/>
</dbReference>
<organism evidence="3 4">
    <name type="scientific">Gordonia hongkongensis</name>
    <dbReference type="NCBI Taxonomy" id="1701090"/>
    <lineage>
        <taxon>Bacteria</taxon>
        <taxon>Bacillati</taxon>
        <taxon>Actinomycetota</taxon>
        <taxon>Actinomycetes</taxon>
        <taxon>Mycobacteriales</taxon>
        <taxon>Gordoniaceae</taxon>
        <taxon>Gordonia</taxon>
    </lineage>
</organism>
<evidence type="ECO:0000256" key="1">
    <source>
        <dbReference type="SAM" id="MobiDB-lite"/>
    </source>
</evidence>
<dbReference type="Pfam" id="PF04167">
    <property type="entry name" value="DUF402"/>
    <property type="match status" value="1"/>
</dbReference>